<dbReference type="Proteomes" id="UP000537188">
    <property type="component" value="Unassembled WGS sequence"/>
</dbReference>
<gene>
    <name evidence="2" type="ORF">HX828_19515</name>
</gene>
<dbReference type="AlphaFoldDB" id="A0A7Y8FE88"/>
<proteinExistence type="predicted"/>
<evidence type="ECO:0000256" key="1">
    <source>
        <dbReference type="SAM" id="Coils"/>
    </source>
</evidence>
<evidence type="ECO:0000313" key="2">
    <source>
        <dbReference type="EMBL" id="NWE77761.1"/>
    </source>
</evidence>
<keyword evidence="1" id="KW-0175">Coiled coil</keyword>
<comment type="caution">
    <text evidence="2">The sequence shown here is derived from an EMBL/GenBank/DDBJ whole genome shotgun (WGS) entry which is preliminary data.</text>
</comment>
<accession>A0A7Y8FE88</accession>
<organism evidence="2 3">
    <name type="scientific">Pseudomonas yamanorum</name>
    <dbReference type="NCBI Taxonomy" id="515393"/>
    <lineage>
        <taxon>Bacteria</taxon>
        <taxon>Pseudomonadati</taxon>
        <taxon>Pseudomonadota</taxon>
        <taxon>Gammaproteobacteria</taxon>
        <taxon>Pseudomonadales</taxon>
        <taxon>Pseudomonadaceae</taxon>
        <taxon>Pseudomonas</taxon>
    </lineage>
</organism>
<feature type="coiled-coil region" evidence="1">
    <location>
        <begin position="129"/>
        <end position="156"/>
    </location>
</feature>
<evidence type="ECO:0000313" key="3">
    <source>
        <dbReference type="Proteomes" id="UP000537188"/>
    </source>
</evidence>
<name>A0A7Y8FE88_9PSED</name>
<protein>
    <submittedName>
        <fullName evidence="2">Uncharacterized protein</fullName>
    </submittedName>
</protein>
<sequence length="248" mass="27910">MYAPESCNPYAKVFYRPIEAAIRWCNLMAYESRILEMAWHSPITLKSAFPQWPCLYANIEMIFDAIHYGELPYGCLGVSVAVGTPVDHLYLTVRHADLKLWMSRFYPEQKPGFLFEGSVQDRAVSISTYLALQADRDALQLNVKNLEADHQKLLSELEAVGFERENIHSLLKTNSKVSDRSEAAYLHIIGAMVSLFLGNSPSGKPHSVFRSQAAVVDALTAHYKDLPGLSKRTLDEKFAAAKRSLSKR</sequence>
<reference evidence="2 3" key="1">
    <citation type="submission" date="2020-04" db="EMBL/GenBank/DDBJ databases">
        <title>Molecular characterization of pseudomonads from Agaricus bisporus reveal novel blotch 2 pathogens in Western Europe.</title>
        <authorList>
            <person name="Taparia T."/>
            <person name="Krijger M."/>
            <person name="Haynes E."/>
            <person name="Elpinstone J.G."/>
            <person name="Noble R."/>
            <person name="Van Der Wolf J."/>
        </authorList>
    </citation>
    <scope>NUCLEOTIDE SEQUENCE [LARGE SCALE GENOMIC DNA]</scope>
    <source>
        <strain evidence="2 3">IPO3781</strain>
    </source>
</reference>
<dbReference type="EMBL" id="JACARF010000023">
    <property type="protein sequence ID" value="NWE77761.1"/>
    <property type="molecule type" value="Genomic_DNA"/>
</dbReference>